<sequence length="161" mass="18864">MIHWNICKNIGAPVKKNWYNHYPGKVVENDRGKILWDFRIQTDRRIEHNTPDIVVIIQETINIIDIAIPGDPRVRDKEIEKINKYQELGREMTRLWRKPFSVIPIVIGAMGAITSNLGKHLIDLEIMELSTAQFQKTAIFRTAQILRKHLRSFRPLVETRT</sequence>
<dbReference type="KEGG" id="soy:115884518"/>
<dbReference type="AlphaFoldDB" id="A0A6J2Y5S2"/>
<accession>A0A6J2Y5S2</accession>
<dbReference type="PANTHER" id="PTHR35450">
    <property type="entry name" value="REVERSE TRANSCRIPTASE DOMAIN-CONTAINING PROTEIN"/>
    <property type="match status" value="1"/>
</dbReference>
<evidence type="ECO:0000313" key="1">
    <source>
        <dbReference type="Proteomes" id="UP000504635"/>
    </source>
</evidence>
<name>A0A6J2Y5S2_SITOR</name>
<organism evidence="1 2">
    <name type="scientific">Sitophilus oryzae</name>
    <name type="common">Rice weevil</name>
    <name type="synonym">Curculio oryzae</name>
    <dbReference type="NCBI Taxonomy" id="7048"/>
    <lineage>
        <taxon>Eukaryota</taxon>
        <taxon>Metazoa</taxon>
        <taxon>Ecdysozoa</taxon>
        <taxon>Arthropoda</taxon>
        <taxon>Hexapoda</taxon>
        <taxon>Insecta</taxon>
        <taxon>Pterygota</taxon>
        <taxon>Neoptera</taxon>
        <taxon>Endopterygota</taxon>
        <taxon>Coleoptera</taxon>
        <taxon>Polyphaga</taxon>
        <taxon>Cucujiformia</taxon>
        <taxon>Curculionidae</taxon>
        <taxon>Dryophthorinae</taxon>
        <taxon>Sitophilus</taxon>
    </lineage>
</organism>
<keyword evidence="1" id="KW-1185">Reference proteome</keyword>
<dbReference type="RefSeq" id="XP_030758982.1">
    <property type="nucleotide sequence ID" value="XM_030903122.1"/>
</dbReference>
<dbReference type="GeneID" id="115884518"/>
<dbReference type="PANTHER" id="PTHR35450:SF2">
    <property type="entry name" value="REVERSE TRANSCRIPTASE DOMAIN-CONTAINING PROTEIN"/>
    <property type="match status" value="1"/>
</dbReference>
<dbReference type="Proteomes" id="UP000504635">
    <property type="component" value="Unplaced"/>
</dbReference>
<dbReference type="OrthoDB" id="6747990at2759"/>
<protein>
    <submittedName>
        <fullName evidence="2">Uncharacterized protein LOC115884518</fullName>
    </submittedName>
</protein>
<dbReference type="InParanoid" id="A0A6J2Y5S2"/>
<proteinExistence type="predicted"/>
<gene>
    <name evidence="2" type="primary">LOC115884518</name>
</gene>
<reference evidence="2" key="1">
    <citation type="submission" date="2025-08" db="UniProtKB">
        <authorList>
            <consortium name="RefSeq"/>
        </authorList>
    </citation>
    <scope>IDENTIFICATION</scope>
    <source>
        <tissue evidence="2">Gonads</tissue>
    </source>
</reference>
<evidence type="ECO:0000313" key="2">
    <source>
        <dbReference type="RefSeq" id="XP_030758982.1"/>
    </source>
</evidence>